<dbReference type="GO" id="GO:0006508">
    <property type="term" value="P:proteolysis"/>
    <property type="evidence" value="ECO:0007669"/>
    <property type="project" value="UniProtKB-KW"/>
</dbReference>
<gene>
    <name evidence="3" type="ordered locus">RSal33209_1245</name>
</gene>
<accession>A9WN52</accession>
<evidence type="ECO:0000313" key="3">
    <source>
        <dbReference type="EMBL" id="ABY22982.1"/>
    </source>
</evidence>
<keyword evidence="3" id="KW-0645">Protease</keyword>
<dbReference type="InterPro" id="IPR009003">
    <property type="entry name" value="Peptidase_S1_PA"/>
</dbReference>
<sequence length="75" mass="7668">MGSGQDAYGGNSVQVQGVSGTSNHGDSGGPLIINNKIVAVDSRGDLDDKGSDTHATSQYANLTDSRSWITQTSGL</sequence>
<keyword evidence="4" id="KW-1185">Reference proteome</keyword>
<feature type="region of interest" description="Disordered" evidence="1">
    <location>
        <begin position="1"/>
        <end position="32"/>
    </location>
</feature>
<dbReference type="EMBL" id="CP000910">
    <property type="protein sequence ID" value="ABY22982.1"/>
    <property type="molecule type" value="Genomic_DNA"/>
</dbReference>
<evidence type="ECO:0000256" key="1">
    <source>
        <dbReference type="SAM" id="MobiDB-lite"/>
    </source>
</evidence>
<dbReference type="KEGG" id="rsa:RSal33209_1245"/>
<dbReference type="STRING" id="288705.RSal33209_1245"/>
<evidence type="ECO:0000313" key="4">
    <source>
        <dbReference type="Proteomes" id="UP000002007"/>
    </source>
</evidence>
<proteinExistence type="predicted"/>
<dbReference type="eggNOG" id="COG5640">
    <property type="taxonomic scope" value="Bacteria"/>
</dbReference>
<organism evidence="3 4">
    <name type="scientific">Renibacterium salmoninarum (strain ATCC 33209 / DSM 20767 / JCM 11484 / NBRC 15589 / NCIMB 2235)</name>
    <dbReference type="NCBI Taxonomy" id="288705"/>
    <lineage>
        <taxon>Bacteria</taxon>
        <taxon>Bacillati</taxon>
        <taxon>Actinomycetota</taxon>
        <taxon>Actinomycetes</taxon>
        <taxon>Micrococcales</taxon>
        <taxon>Micrococcaceae</taxon>
        <taxon>Renibacterium</taxon>
    </lineage>
</organism>
<dbReference type="Pfam" id="PF00089">
    <property type="entry name" value="Trypsin"/>
    <property type="match status" value="1"/>
</dbReference>
<dbReference type="Proteomes" id="UP000002007">
    <property type="component" value="Chromosome"/>
</dbReference>
<dbReference type="GO" id="GO:0004252">
    <property type="term" value="F:serine-type endopeptidase activity"/>
    <property type="evidence" value="ECO:0007669"/>
    <property type="project" value="InterPro"/>
</dbReference>
<keyword evidence="3" id="KW-0378">Hydrolase</keyword>
<feature type="compositionally biased region" description="Low complexity" evidence="1">
    <location>
        <begin position="9"/>
        <end position="23"/>
    </location>
</feature>
<dbReference type="RefSeq" id="WP_012244668.1">
    <property type="nucleotide sequence ID" value="NC_010168.1"/>
</dbReference>
<evidence type="ECO:0000259" key="2">
    <source>
        <dbReference type="Pfam" id="PF00089"/>
    </source>
</evidence>
<dbReference type="InterPro" id="IPR001254">
    <property type="entry name" value="Trypsin_dom"/>
</dbReference>
<dbReference type="Gene3D" id="2.40.10.10">
    <property type="entry name" value="Trypsin-like serine proteases"/>
    <property type="match status" value="1"/>
</dbReference>
<protein>
    <submittedName>
        <fullName evidence="3">Serine protease, trypsin family</fullName>
    </submittedName>
</protein>
<dbReference type="HOGENOM" id="CLU_2668469_0_0_11"/>
<dbReference type="InterPro" id="IPR043504">
    <property type="entry name" value="Peptidase_S1_PA_chymotrypsin"/>
</dbReference>
<dbReference type="AlphaFoldDB" id="A9WN52"/>
<feature type="domain" description="Peptidase S1" evidence="2">
    <location>
        <begin position="11"/>
        <end position="69"/>
    </location>
</feature>
<reference evidence="4" key="1">
    <citation type="journal article" date="2008" name="J. Bacteriol.">
        <title>Genome sequence of the fish pathogen Renibacterium salmoninarum suggests reductive evolution away from an environmental Arthrobacter ancestor.</title>
        <authorList>
            <person name="Wiens G.D."/>
            <person name="Rockey D.D."/>
            <person name="Wu Z."/>
            <person name="Chang J."/>
            <person name="Levy R."/>
            <person name="Crane S."/>
            <person name="Chen D.S."/>
            <person name="Capri G.R."/>
            <person name="Burnett J.R."/>
            <person name="Sudheesh P.S."/>
            <person name="Schipma M.J."/>
            <person name="Burd H."/>
            <person name="Bhattacharyya A."/>
            <person name="Rhodes L.D."/>
            <person name="Kaul R."/>
            <person name="Strom M.S."/>
        </authorList>
    </citation>
    <scope>NUCLEOTIDE SEQUENCE [LARGE SCALE GENOMIC DNA]</scope>
    <source>
        <strain evidence="4">ATCC 33209 / DSM 20767 / JCM 11484 / NBRC 15589 / NCIMB 2235</strain>
    </source>
</reference>
<name>A9WN52_RENSM</name>
<dbReference type="SUPFAM" id="SSF50494">
    <property type="entry name" value="Trypsin-like serine proteases"/>
    <property type="match status" value="1"/>
</dbReference>